<comment type="function">
    <text evidence="5">Peptidyl-tRNA hydrolase which releases tRNAs from the ribosome during protein synthesis. Promotes caspase-independent apoptosis by regulating the function of two transcriptional regulators, AES and TLE1.</text>
</comment>
<evidence type="ECO:0000313" key="7">
    <source>
        <dbReference type="Ensembl" id="ENSHHUP00000048945.1"/>
    </source>
</evidence>
<evidence type="ECO:0000313" key="8">
    <source>
        <dbReference type="Proteomes" id="UP000314982"/>
    </source>
</evidence>
<dbReference type="PANTHER" id="PTHR12649">
    <property type="entry name" value="PEPTIDYL-TRNA HYDROLASE 2"/>
    <property type="match status" value="1"/>
</dbReference>
<proteinExistence type="inferred from homology"/>
<reference evidence="8" key="1">
    <citation type="submission" date="2018-06" db="EMBL/GenBank/DDBJ databases">
        <title>Genome assembly of Danube salmon.</title>
        <authorList>
            <person name="Macqueen D.J."/>
            <person name="Gundappa M.K."/>
        </authorList>
    </citation>
    <scope>NUCLEOTIDE SEQUENCE [LARGE SCALE GENOMIC DNA]</scope>
</reference>
<reference evidence="7" key="3">
    <citation type="submission" date="2025-09" db="UniProtKB">
        <authorList>
            <consortium name="Ensembl"/>
        </authorList>
    </citation>
    <scope>IDENTIFICATION</scope>
</reference>
<evidence type="ECO:0000256" key="4">
    <source>
        <dbReference type="ARBA" id="ARBA00048707"/>
    </source>
</evidence>
<dbReference type="GO" id="GO:0005829">
    <property type="term" value="C:cytosol"/>
    <property type="evidence" value="ECO:0007669"/>
    <property type="project" value="TreeGrafter"/>
</dbReference>
<accession>A0A4W5NI44</accession>
<dbReference type="EC" id="3.1.1.29" evidence="1"/>
<evidence type="ECO:0000256" key="6">
    <source>
        <dbReference type="ARBA" id="ARBA00067311"/>
    </source>
</evidence>
<dbReference type="FunFam" id="3.40.1490.10:FF:000001">
    <property type="entry name" value="Peptidyl-tRNA hydrolase 2"/>
    <property type="match status" value="1"/>
</dbReference>
<name>A0A4W5NI44_9TELE</name>
<dbReference type="Ensembl" id="ENSHHUT00000050717.1">
    <property type="protein sequence ID" value="ENSHHUP00000048945.1"/>
    <property type="gene ID" value="ENSHHUG00000029646.1"/>
</dbReference>
<evidence type="ECO:0000256" key="3">
    <source>
        <dbReference type="ARBA" id="ARBA00038050"/>
    </source>
</evidence>
<dbReference type="GO" id="GO:2000210">
    <property type="term" value="P:positive regulation of anoikis"/>
    <property type="evidence" value="ECO:0007669"/>
    <property type="project" value="TreeGrafter"/>
</dbReference>
<dbReference type="GO" id="GO:0004045">
    <property type="term" value="F:peptidyl-tRNA hydrolase activity"/>
    <property type="evidence" value="ECO:0007669"/>
    <property type="project" value="UniProtKB-EC"/>
</dbReference>
<dbReference type="CDD" id="cd02430">
    <property type="entry name" value="PTH2"/>
    <property type="match status" value="1"/>
</dbReference>
<evidence type="ECO:0000256" key="1">
    <source>
        <dbReference type="ARBA" id="ARBA00013260"/>
    </source>
</evidence>
<comment type="similarity">
    <text evidence="3">Belongs to the PTH2 family.</text>
</comment>
<dbReference type="InterPro" id="IPR002833">
    <property type="entry name" value="PTH2"/>
</dbReference>
<dbReference type="PANTHER" id="PTHR12649:SF11">
    <property type="entry name" value="PEPTIDYL-TRNA HYDROLASE 2, MITOCHONDRIAL"/>
    <property type="match status" value="1"/>
</dbReference>
<dbReference type="AlphaFoldDB" id="A0A4W5NI44"/>
<comment type="catalytic activity">
    <reaction evidence="4">
        <text>an N-acyl-L-alpha-aminoacyl-tRNA + H2O = an N-acyl-L-amino acid + a tRNA + H(+)</text>
        <dbReference type="Rhea" id="RHEA:54448"/>
        <dbReference type="Rhea" id="RHEA-COMP:10123"/>
        <dbReference type="Rhea" id="RHEA-COMP:13883"/>
        <dbReference type="ChEBI" id="CHEBI:15377"/>
        <dbReference type="ChEBI" id="CHEBI:15378"/>
        <dbReference type="ChEBI" id="CHEBI:59874"/>
        <dbReference type="ChEBI" id="CHEBI:78442"/>
        <dbReference type="ChEBI" id="CHEBI:138191"/>
        <dbReference type="EC" id="3.1.1.29"/>
    </reaction>
</comment>
<keyword evidence="2" id="KW-0378">Hydrolase</keyword>
<sequence>MLQHREIEATRRPLWLQAIRRGKCWGPVSKLHVAMLGCGLRLGWHLRDRNGSGGEADASFMGEEFKMILVVRSELKMGKGKVPAQCSHAAVSAYKQVQLRNPELLKQWEYCGQPEIVVKAPDEDSLLELVGLPASVGLPVFLLQNAGRTQTAQGSLTVLGVGPGPADLVDKNVHLYLNYPKPI</sequence>
<dbReference type="SUPFAM" id="SSF102462">
    <property type="entry name" value="Peptidyl-tRNA hydrolase II"/>
    <property type="match status" value="1"/>
</dbReference>
<keyword evidence="8" id="KW-1185">Reference proteome</keyword>
<evidence type="ECO:0000256" key="2">
    <source>
        <dbReference type="ARBA" id="ARBA00022801"/>
    </source>
</evidence>
<dbReference type="STRING" id="62062.ENSHHUP00000048945"/>
<dbReference type="Pfam" id="PF01981">
    <property type="entry name" value="PTH2"/>
    <property type="match status" value="1"/>
</dbReference>
<dbReference type="NCBIfam" id="TIGR00283">
    <property type="entry name" value="arch_pth2"/>
    <property type="match status" value="1"/>
</dbReference>
<dbReference type="Proteomes" id="UP000314982">
    <property type="component" value="Unassembled WGS sequence"/>
</dbReference>
<gene>
    <name evidence="7" type="primary">PTRH2</name>
</gene>
<dbReference type="GeneTree" id="ENSGT00390000015991"/>
<dbReference type="GO" id="GO:2000811">
    <property type="term" value="P:negative regulation of anoikis"/>
    <property type="evidence" value="ECO:0007669"/>
    <property type="project" value="TreeGrafter"/>
</dbReference>
<protein>
    <recommendedName>
        <fullName evidence="6">Peptidyl-tRNA hydrolase 2, mitochondrial</fullName>
        <ecNumber evidence="1">3.1.1.29</ecNumber>
    </recommendedName>
</protein>
<dbReference type="Gene3D" id="3.40.1490.10">
    <property type="entry name" value="Bit1"/>
    <property type="match status" value="1"/>
</dbReference>
<dbReference type="InterPro" id="IPR023476">
    <property type="entry name" value="Pep_tRNA_hydro_II_dom_sf"/>
</dbReference>
<evidence type="ECO:0000256" key="5">
    <source>
        <dbReference type="ARBA" id="ARBA00059027"/>
    </source>
</evidence>
<reference evidence="7" key="2">
    <citation type="submission" date="2025-08" db="UniProtKB">
        <authorList>
            <consortium name="Ensembl"/>
        </authorList>
    </citation>
    <scope>IDENTIFICATION</scope>
</reference>
<organism evidence="7 8">
    <name type="scientific">Hucho hucho</name>
    <name type="common">huchen</name>
    <dbReference type="NCBI Taxonomy" id="62062"/>
    <lineage>
        <taxon>Eukaryota</taxon>
        <taxon>Metazoa</taxon>
        <taxon>Chordata</taxon>
        <taxon>Craniata</taxon>
        <taxon>Vertebrata</taxon>
        <taxon>Euteleostomi</taxon>
        <taxon>Actinopterygii</taxon>
        <taxon>Neopterygii</taxon>
        <taxon>Teleostei</taxon>
        <taxon>Protacanthopterygii</taxon>
        <taxon>Salmoniformes</taxon>
        <taxon>Salmonidae</taxon>
        <taxon>Salmoninae</taxon>
        <taxon>Hucho</taxon>
    </lineage>
</organism>